<evidence type="ECO:0000313" key="5">
    <source>
        <dbReference type="EMBL" id="PWC06447.1"/>
    </source>
</evidence>
<dbReference type="Pfam" id="PF12802">
    <property type="entry name" value="MarR_2"/>
    <property type="match status" value="1"/>
</dbReference>
<dbReference type="KEGG" id="myl:C3E77_14375"/>
<dbReference type="PROSITE" id="PS50995">
    <property type="entry name" value="HTH_MARR_2"/>
    <property type="match status" value="1"/>
</dbReference>
<dbReference type="PRINTS" id="PR00598">
    <property type="entry name" value="HTHMARR"/>
</dbReference>
<dbReference type="GO" id="GO:0003677">
    <property type="term" value="F:DNA binding"/>
    <property type="evidence" value="ECO:0007669"/>
    <property type="project" value="UniProtKB-KW"/>
</dbReference>
<evidence type="ECO:0000259" key="4">
    <source>
        <dbReference type="PROSITE" id="PS50995"/>
    </source>
</evidence>
<dbReference type="GO" id="GO:0003700">
    <property type="term" value="F:DNA-binding transcription factor activity"/>
    <property type="evidence" value="ECO:0007669"/>
    <property type="project" value="InterPro"/>
</dbReference>
<accession>A0A2U1TC29</accession>
<keyword evidence="1" id="KW-0805">Transcription regulation</keyword>
<comment type="caution">
    <text evidence="5">The sequence shown here is derived from an EMBL/GenBank/DDBJ whole genome shotgun (WGS) entry which is preliminary data.</text>
</comment>
<dbReference type="Gene3D" id="1.10.10.10">
    <property type="entry name" value="Winged helix-like DNA-binding domain superfamily/Winged helix DNA-binding domain"/>
    <property type="match status" value="1"/>
</dbReference>
<name>A0A2U1TC29_9MICO</name>
<dbReference type="OrthoDB" id="5065656at2"/>
<reference evidence="6" key="1">
    <citation type="submission" date="2018-04" db="EMBL/GenBank/DDBJ databases">
        <authorList>
            <person name="Liu S."/>
            <person name="Wang Z."/>
            <person name="Li J."/>
        </authorList>
    </citation>
    <scope>NUCLEOTIDE SEQUENCE [LARGE SCALE GENOMIC DNA]</scope>
    <source>
        <strain evidence="6">622</strain>
    </source>
</reference>
<dbReference type="PANTHER" id="PTHR42756">
    <property type="entry name" value="TRANSCRIPTIONAL REGULATOR, MARR"/>
    <property type="match status" value="1"/>
</dbReference>
<proteinExistence type="predicted"/>
<dbReference type="PANTHER" id="PTHR42756:SF1">
    <property type="entry name" value="TRANSCRIPTIONAL REPRESSOR OF EMRAB OPERON"/>
    <property type="match status" value="1"/>
</dbReference>
<dbReference type="InterPro" id="IPR036388">
    <property type="entry name" value="WH-like_DNA-bd_sf"/>
</dbReference>
<dbReference type="InterPro" id="IPR011991">
    <property type="entry name" value="ArsR-like_HTH"/>
</dbReference>
<dbReference type="CDD" id="cd00090">
    <property type="entry name" value="HTH_ARSR"/>
    <property type="match status" value="1"/>
</dbReference>
<dbReference type="InterPro" id="IPR000835">
    <property type="entry name" value="HTH_MarR-typ"/>
</dbReference>
<dbReference type="InterPro" id="IPR036390">
    <property type="entry name" value="WH_DNA-bd_sf"/>
</dbReference>
<dbReference type="RefSeq" id="WP_108392582.1">
    <property type="nucleotide sequence ID" value="NZ_CP026949.1"/>
</dbReference>
<evidence type="ECO:0000313" key="6">
    <source>
        <dbReference type="Proteomes" id="UP000244962"/>
    </source>
</evidence>
<evidence type="ECO:0000256" key="1">
    <source>
        <dbReference type="ARBA" id="ARBA00023015"/>
    </source>
</evidence>
<keyword evidence="2" id="KW-0238">DNA-binding</keyword>
<dbReference type="AlphaFoldDB" id="A0A2U1TC29"/>
<organism evidence="5 6">
    <name type="scientific">Mycetocola zhujimingii</name>
    <dbReference type="NCBI Taxonomy" id="2079792"/>
    <lineage>
        <taxon>Bacteria</taxon>
        <taxon>Bacillati</taxon>
        <taxon>Actinomycetota</taxon>
        <taxon>Actinomycetes</taxon>
        <taxon>Micrococcales</taxon>
        <taxon>Microbacteriaceae</taxon>
        <taxon>Mycetocola</taxon>
    </lineage>
</organism>
<dbReference type="SUPFAM" id="SSF46785">
    <property type="entry name" value="Winged helix' DNA-binding domain"/>
    <property type="match status" value="1"/>
</dbReference>
<feature type="domain" description="HTH marR-type" evidence="4">
    <location>
        <begin position="6"/>
        <end position="143"/>
    </location>
</feature>
<protein>
    <submittedName>
        <fullName evidence="5">MarR family transcriptional regulator</fullName>
    </submittedName>
</protein>
<sequence>MSTDDETELLSSLIAFITAWTSVRTQGRIAAEVGVAIPESDVRALFTLGMFGKPVRPAQLADELQITRPTMSKMIGRLEESGLVTRSASTDDARGTLVSLTRAGSDAYARIAEAAESYVHAALDGVPPGTAQTISGVMRHLIDELPGQTDTARGR</sequence>
<gene>
    <name evidence="5" type="ORF">DF223_12715</name>
</gene>
<evidence type="ECO:0000256" key="3">
    <source>
        <dbReference type="ARBA" id="ARBA00023163"/>
    </source>
</evidence>
<dbReference type="EMBL" id="QEFB01000013">
    <property type="protein sequence ID" value="PWC06447.1"/>
    <property type="molecule type" value="Genomic_DNA"/>
</dbReference>
<dbReference type="Proteomes" id="UP000244962">
    <property type="component" value="Unassembled WGS sequence"/>
</dbReference>
<keyword evidence="3" id="KW-0804">Transcription</keyword>
<keyword evidence="6" id="KW-1185">Reference proteome</keyword>
<evidence type="ECO:0000256" key="2">
    <source>
        <dbReference type="ARBA" id="ARBA00023125"/>
    </source>
</evidence>
<dbReference type="SMART" id="SM00347">
    <property type="entry name" value="HTH_MARR"/>
    <property type="match status" value="1"/>
</dbReference>